<comment type="caution">
    <text evidence="1">The sequence shown here is derived from an EMBL/GenBank/DDBJ whole genome shotgun (WGS) entry which is preliminary data.</text>
</comment>
<evidence type="ECO:0000313" key="2">
    <source>
        <dbReference type="Proteomes" id="UP001632037"/>
    </source>
</evidence>
<organism evidence="1 2">
    <name type="scientific">Phytophthora oleae</name>
    <dbReference type="NCBI Taxonomy" id="2107226"/>
    <lineage>
        <taxon>Eukaryota</taxon>
        <taxon>Sar</taxon>
        <taxon>Stramenopiles</taxon>
        <taxon>Oomycota</taxon>
        <taxon>Peronosporomycetes</taxon>
        <taxon>Peronosporales</taxon>
        <taxon>Peronosporaceae</taxon>
        <taxon>Phytophthora</taxon>
    </lineage>
</organism>
<name>A0ABD3FEH6_9STRA</name>
<dbReference type="EMBL" id="JBIMZQ010000025">
    <property type="protein sequence ID" value="KAL3664106.1"/>
    <property type="molecule type" value="Genomic_DNA"/>
</dbReference>
<sequence>MGIAVGAVYLLRTELNLLFAKEPLIDEKEQMMIASCAPFEELQGFSPINDNRAVSDRQRQIMIHAKDRFVCMVMLSFLDDVVID</sequence>
<dbReference type="AlphaFoldDB" id="A0ABD3FEH6"/>
<keyword evidence="2" id="KW-1185">Reference proteome</keyword>
<gene>
    <name evidence="1" type="ORF">V7S43_010990</name>
</gene>
<accession>A0ABD3FEH6</accession>
<dbReference type="Proteomes" id="UP001632037">
    <property type="component" value="Unassembled WGS sequence"/>
</dbReference>
<protein>
    <submittedName>
        <fullName evidence="1">Uncharacterized protein</fullName>
    </submittedName>
</protein>
<proteinExistence type="predicted"/>
<evidence type="ECO:0000313" key="1">
    <source>
        <dbReference type="EMBL" id="KAL3664106.1"/>
    </source>
</evidence>
<reference evidence="1 2" key="1">
    <citation type="submission" date="2024-09" db="EMBL/GenBank/DDBJ databases">
        <title>Genome sequencing and assembly of Phytophthora oleae, isolate VK10A, causative agent of rot of olive drupes.</title>
        <authorList>
            <person name="Conti Taguali S."/>
            <person name="Riolo M."/>
            <person name="La Spada F."/>
            <person name="Cacciola S.O."/>
            <person name="Dionisio G."/>
        </authorList>
    </citation>
    <scope>NUCLEOTIDE SEQUENCE [LARGE SCALE GENOMIC DNA]</scope>
    <source>
        <strain evidence="1 2">VK10A</strain>
    </source>
</reference>